<dbReference type="Proteomes" id="UP001153365">
    <property type="component" value="Unassembled WGS sequence"/>
</dbReference>
<keyword evidence="4 10" id="KW-0732">Signal</keyword>
<keyword evidence="9" id="KW-1133">Transmembrane helix</keyword>
<keyword evidence="6" id="KW-0325">Glycoprotein</keyword>
<keyword evidence="9" id="KW-0472">Membrane</keyword>
<gene>
    <name evidence="11" type="ORF">PPACK8108_LOCUS334</name>
</gene>
<dbReference type="EC" id="3.2.1.101" evidence="3 8"/>
<dbReference type="GO" id="GO:0009272">
    <property type="term" value="P:fungal-type cell wall biogenesis"/>
    <property type="evidence" value="ECO:0007669"/>
    <property type="project" value="TreeGrafter"/>
</dbReference>
<evidence type="ECO:0000256" key="10">
    <source>
        <dbReference type="SAM" id="SignalP"/>
    </source>
</evidence>
<dbReference type="PIRSF" id="PIRSF016302">
    <property type="entry name" value="Man_a_manosd"/>
    <property type="match status" value="1"/>
</dbReference>
<feature type="chain" id="PRO_5043930975" description="Mannan endo-1,6-alpha-mannosidase" evidence="10">
    <location>
        <begin position="26"/>
        <end position="469"/>
    </location>
</feature>
<evidence type="ECO:0000256" key="9">
    <source>
        <dbReference type="SAM" id="Phobius"/>
    </source>
</evidence>
<dbReference type="PANTHER" id="PTHR12145:SF36">
    <property type="entry name" value="MANNAN ENDO-1,6-ALPHA-MANNOSIDASE DCW1"/>
    <property type="match status" value="1"/>
</dbReference>
<dbReference type="GO" id="GO:0008496">
    <property type="term" value="F:mannan endo-1,6-alpha-mannosidase activity"/>
    <property type="evidence" value="ECO:0007669"/>
    <property type="project" value="UniProtKB-UniRule"/>
</dbReference>
<evidence type="ECO:0000256" key="8">
    <source>
        <dbReference type="PIRNR" id="PIRNR016302"/>
    </source>
</evidence>
<keyword evidence="12" id="KW-1185">Reference proteome</keyword>
<keyword evidence="7 8" id="KW-0326">Glycosidase</keyword>
<keyword evidence="5 8" id="KW-0378">Hydrolase</keyword>
<organism evidence="11 12">
    <name type="scientific">Phakopsora pachyrhizi</name>
    <name type="common">Asian soybean rust disease fungus</name>
    <dbReference type="NCBI Taxonomy" id="170000"/>
    <lineage>
        <taxon>Eukaryota</taxon>
        <taxon>Fungi</taxon>
        <taxon>Dikarya</taxon>
        <taxon>Basidiomycota</taxon>
        <taxon>Pucciniomycotina</taxon>
        <taxon>Pucciniomycetes</taxon>
        <taxon>Pucciniales</taxon>
        <taxon>Phakopsoraceae</taxon>
        <taxon>Phakopsora</taxon>
    </lineage>
</organism>
<dbReference type="SUPFAM" id="SSF48208">
    <property type="entry name" value="Six-hairpin glycosidases"/>
    <property type="match status" value="1"/>
</dbReference>
<evidence type="ECO:0000256" key="2">
    <source>
        <dbReference type="ARBA" id="ARBA00009699"/>
    </source>
</evidence>
<dbReference type="Pfam" id="PF03663">
    <property type="entry name" value="Glyco_hydro_76"/>
    <property type="match status" value="1"/>
</dbReference>
<evidence type="ECO:0000256" key="4">
    <source>
        <dbReference type="ARBA" id="ARBA00022729"/>
    </source>
</evidence>
<feature type="signal peptide" evidence="10">
    <location>
        <begin position="1"/>
        <end position="25"/>
    </location>
</feature>
<dbReference type="AlphaFoldDB" id="A0AAV0AF14"/>
<dbReference type="InterPro" id="IPR008928">
    <property type="entry name" value="6-hairpin_glycosidase_sf"/>
</dbReference>
<evidence type="ECO:0000256" key="3">
    <source>
        <dbReference type="ARBA" id="ARBA00012350"/>
    </source>
</evidence>
<dbReference type="GO" id="GO:0016052">
    <property type="term" value="P:carbohydrate catabolic process"/>
    <property type="evidence" value="ECO:0007669"/>
    <property type="project" value="InterPro"/>
</dbReference>
<dbReference type="Gene3D" id="1.50.10.20">
    <property type="match status" value="1"/>
</dbReference>
<comment type="similarity">
    <text evidence="2 8">Belongs to the glycosyl hydrolase 76 family.</text>
</comment>
<keyword evidence="9" id="KW-0812">Transmembrane</keyword>
<name>A0AAV0AF14_PHAPC</name>
<dbReference type="EMBL" id="CALTRL010000028">
    <property type="protein sequence ID" value="CAH7666022.1"/>
    <property type="molecule type" value="Genomic_DNA"/>
</dbReference>
<protein>
    <recommendedName>
        <fullName evidence="3 8">Mannan endo-1,6-alpha-mannosidase</fullName>
        <ecNumber evidence="3 8">3.2.1.101</ecNumber>
    </recommendedName>
</protein>
<dbReference type="PANTHER" id="PTHR12145">
    <property type="entry name" value="MANNAN ENDO-1,6-ALPHA-MANNOSIDASE DCW1"/>
    <property type="match status" value="1"/>
</dbReference>
<evidence type="ECO:0000256" key="1">
    <source>
        <dbReference type="ARBA" id="ARBA00001452"/>
    </source>
</evidence>
<comment type="catalytic activity">
    <reaction evidence="1 8">
        <text>Random hydrolysis of (1-&gt;6)-alpha-D-mannosidic linkages in unbranched (1-&gt;6)-mannans.</text>
        <dbReference type="EC" id="3.2.1.101"/>
    </reaction>
</comment>
<evidence type="ECO:0000256" key="7">
    <source>
        <dbReference type="ARBA" id="ARBA00023295"/>
    </source>
</evidence>
<evidence type="ECO:0000256" key="6">
    <source>
        <dbReference type="ARBA" id="ARBA00023180"/>
    </source>
</evidence>
<accession>A0AAV0AF14</accession>
<feature type="transmembrane region" description="Helical" evidence="9">
    <location>
        <begin position="450"/>
        <end position="468"/>
    </location>
</feature>
<sequence>MIGMLSVRMISLVCLLSLSTPLSRAAPPSLDLNDVKSIESATLSALKNLLSYFQPNPTGVFEQVQTPWHESGMIWGMFTDHAKWSGDTQFMSLVSAALVNSSYGAEQDFLGGKMSRVAATMLGRWNDDILWPSLVAIGGAEVFGADSIMPGADGPWITLAQKTFDQADEQWDNQCGGGIYWSRDRSSASAPYKSLITQLEFIQQGARNFLQTKNQTALDRAKMAADWVFSSGLGNTQTGVLYDGMNVGECGKFTTHLWSYNYGSLLGALAWMHKATGNQTYMDLITPFMNYAAQTFSAQNVSGVVTETCEASKRCNRDQQGFKAIYVRNLAYVYRQTNNQAQKDSIRNTIDTSVRAMVQNSCDSEWNCGGNWTYDTAPVKYVRSQHVSAALLVTALGIHESNAAEGLLPRIQAGELSDMTNGAAGLSSGGVKNPGKVTSKPLGNHASGPVIQTSFFLFTIILALSLTFQ</sequence>
<evidence type="ECO:0000313" key="12">
    <source>
        <dbReference type="Proteomes" id="UP001153365"/>
    </source>
</evidence>
<comment type="caution">
    <text evidence="11">The sequence shown here is derived from an EMBL/GenBank/DDBJ whole genome shotgun (WGS) entry which is preliminary data.</text>
</comment>
<evidence type="ECO:0000256" key="5">
    <source>
        <dbReference type="ARBA" id="ARBA00022801"/>
    </source>
</evidence>
<dbReference type="InterPro" id="IPR005198">
    <property type="entry name" value="Glyco_hydro_76"/>
</dbReference>
<dbReference type="InterPro" id="IPR014480">
    <property type="entry name" value="Mannan-1_6-alpha_mannosidase"/>
</dbReference>
<proteinExistence type="inferred from homology"/>
<evidence type="ECO:0000313" key="11">
    <source>
        <dbReference type="EMBL" id="CAH7666022.1"/>
    </source>
</evidence>
<reference evidence="11" key="1">
    <citation type="submission" date="2022-06" db="EMBL/GenBank/DDBJ databases">
        <authorList>
            <consortium name="SYNGENTA / RWTH Aachen University"/>
        </authorList>
    </citation>
    <scope>NUCLEOTIDE SEQUENCE</scope>
</reference>